<dbReference type="AlphaFoldDB" id="A0A401Q9I9"/>
<organism evidence="2 3">
    <name type="scientific">Scyliorhinus torazame</name>
    <name type="common">Cloudy catshark</name>
    <name type="synonym">Catulus torazame</name>
    <dbReference type="NCBI Taxonomy" id="75743"/>
    <lineage>
        <taxon>Eukaryota</taxon>
        <taxon>Metazoa</taxon>
        <taxon>Chordata</taxon>
        <taxon>Craniata</taxon>
        <taxon>Vertebrata</taxon>
        <taxon>Chondrichthyes</taxon>
        <taxon>Elasmobranchii</taxon>
        <taxon>Galeomorphii</taxon>
        <taxon>Galeoidea</taxon>
        <taxon>Carcharhiniformes</taxon>
        <taxon>Scyliorhinidae</taxon>
        <taxon>Scyliorhinus</taxon>
    </lineage>
</organism>
<dbReference type="EMBL" id="BFAA01024528">
    <property type="protein sequence ID" value="GCB82054.1"/>
    <property type="molecule type" value="Genomic_DNA"/>
</dbReference>
<name>A0A401Q9I9_SCYTO</name>
<evidence type="ECO:0000313" key="2">
    <source>
        <dbReference type="EMBL" id="GCB82054.1"/>
    </source>
</evidence>
<evidence type="ECO:0000256" key="1">
    <source>
        <dbReference type="SAM" id="Phobius"/>
    </source>
</evidence>
<dbReference type="OrthoDB" id="9949162at2759"/>
<reference evidence="2 3" key="1">
    <citation type="journal article" date="2018" name="Nat. Ecol. Evol.">
        <title>Shark genomes provide insights into elasmobranch evolution and the origin of vertebrates.</title>
        <authorList>
            <person name="Hara Y"/>
            <person name="Yamaguchi K"/>
            <person name="Onimaru K"/>
            <person name="Kadota M"/>
            <person name="Koyanagi M"/>
            <person name="Keeley SD"/>
            <person name="Tatsumi K"/>
            <person name="Tanaka K"/>
            <person name="Motone F"/>
            <person name="Kageyama Y"/>
            <person name="Nozu R"/>
            <person name="Adachi N"/>
            <person name="Nishimura O"/>
            <person name="Nakagawa R"/>
            <person name="Tanegashima C"/>
            <person name="Kiyatake I"/>
            <person name="Matsumoto R"/>
            <person name="Murakumo K"/>
            <person name="Nishida K"/>
            <person name="Terakita A"/>
            <person name="Kuratani S"/>
            <person name="Sato K"/>
            <person name="Hyodo S Kuraku.S."/>
        </authorList>
    </citation>
    <scope>NUCLEOTIDE SEQUENCE [LARGE SCALE GENOMIC DNA]</scope>
</reference>
<feature type="non-terminal residue" evidence="2">
    <location>
        <position position="125"/>
    </location>
</feature>
<keyword evidence="1" id="KW-0812">Transmembrane</keyword>
<evidence type="ECO:0008006" key="4">
    <source>
        <dbReference type="Google" id="ProtNLM"/>
    </source>
</evidence>
<dbReference type="STRING" id="75743.A0A401Q9I9"/>
<sequence>MSERNINNRFISQRDSLFSKNTFSYNPDGISDPTIFELQIEVTDDNGADSKLTLTTTVIVIVHVIPWTTTVPTTTAPLTTRTPINKMVTVLNNYWKPEAWFVVVLTLVSALAAVALALLLWNCRS</sequence>
<comment type="caution">
    <text evidence="2">The sequence shown here is derived from an EMBL/GenBank/DDBJ whole genome shotgun (WGS) entry which is preliminary data.</text>
</comment>
<dbReference type="Proteomes" id="UP000288216">
    <property type="component" value="Unassembled WGS sequence"/>
</dbReference>
<gene>
    <name evidence="2" type="ORF">scyTo_0022862</name>
</gene>
<protein>
    <recommendedName>
        <fullName evidence="4">Cadherin domain-containing protein</fullName>
    </recommendedName>
</protein>
<feature type="transmembrane region" description="Helical" evidence="1">
    <location>
        <begin position="99"/>
        <end position="121"/>
    </location>
</feature>
<keyword evidence="1" id="KW-1133">Transmembrane helix</keyword>
<keyword evidence="1" id="KW-0472">Membrane</keyword>
<proteinExistence type="predicted"/>
<evidence type="ECO:0000313" key="3">
    <source>
        <dbReference type="Proteomes" id="UP000288216"/>
    </source>
</evidence>
<accession>A0A401Q9I9</accession>
<keyword evidence="3" id="KW-1185">Reference proteome</keyword>